<evidence type="ECO:0000313" key="7">
    <source>
        <dbReference type="Proteomes" id="UP000198767"/>
    </source>
</evidence>
<evidence type="ECO:0000313" key="6">
    <source>
        <dbReference type="EMBL" id="SCZ69472.1"/>
    </source>
</evidence>
<dbReference type="InterPro" id="IPR006665">
    <property type="entry name" value="OmpA-like"/>
</dbReference>
<dbReference type="STRING" id="1156985.SAMN04488118_10968"/>
<dbReference type="PANTHER" id="PTHR30329:SF20">
    <property type="entry name" value="EXPORTED PROTEIN"/>
    <property type="match status" value="1"/>
</dbReference>
<dbReference type="SUPFAM" id="SSF103088">
    <property type="entry name" value="OmpA-like"/>
    <property type="match status" value="1"/>
</dbReference>
<organism evidence="6 7">
    <name type="scientific">Epibacterium ulvae</name>
    <dbReference type="NCBI Taxonomy" id="1156985"/>
    <lineage>
        <taxon>Bacteria</taxon>
        <taxon>Pseudomonadati</taxon>
        <taxon>Pseudomonadota</taxon>
        <taxon>Alphaproteobacteria</taxon>
        <taxon>Rhodobacterales</taxon>
        <taxon>Roseobacteraceae</taxon>
        <taxon>Epibacterium</taxon>
    </lineage>
</organism>
<dbReference type="AlphaFoldDB" id="A0A1G5R5X6"/>
<reference evidence="6 7" key="1">
    <citation type="submission" date="2016-10" db="EMBL/GenBank/DDBJ databases">
        <authorList>
            <person name="de Groot N.N."/>
        </authorList>
    </citation>
    <scope>NUCLEOTIDE SEQUENCE [LARGE SCALE GENOMIC DNA]</scope>
    <source>
        <strain evidence="6 7">U95</strain>
    </source>
</reference>
<dbReference type="InterPro" id="IPR050330">
    <property type="entry name" value="Bact_OuterMem_StrucFunc"/>
</dbReference>
<dbReference type="InterPro" id="IPR036737">
    <property type="entry name" value="OmpA-like_sf"/>
</dbReference>
<name>A0A1G5R5X6_9RHOB</name>
<evidence type="ECO:0000256" key="2">
    <source>
        <dbReference type="ARBA" id="ARBA00023136"/>
    </source>
</evidence>
<sequence length="318" mass="34138">MTWLPIKAIFIACTGLCVAGSALAVDLSLPEGARSLAVRDLALGQYDLPLGPVKDDVVPSETHEGRISRRTWRISGSHTVLQVLAPLRDQLREAGYALRFECASAKCGGFDFRFGIEVVPAPDMTVNIGDFQFISASHPNGQVASLLVSRSGSSVYVQIITVDDADFVSRPGVNSAPTSEDAPLAPLPLPTGETDLVRVLTETGHFRLDDLDFASGATRLARSRYPSLDRVADFLRANPAARLLLVGHTDSVGALSANVDVSFKRATAVRQVLIEGYQIDPQRLEAAGAGYMAPLTSNLSKTGRDANRRVEIVLLQEN</sequence>
<dbReference type="RefSeq" id="WP_232716563.1">
    <property type="nucleotide sequence ID" value="NZ_FMWG01000009.1"/>
</dbReference>
<dbReference type="Gene3D" id="3.30.1330.60">
    <property type="entry name" value="OmpA-like domain"/>
    <property type="match status" value="1"/>
</dbReference>
<dbReference type="InterPro" id="IPR006664">
    <property type="entry name" value="OMP_bac"/>
</dbReference>
<dbReference type="CDD" id="cd07185">
    <property type="entry name" value="OmpA_C-like"/>
    <property type="match status" value="1"/>
</dbReference>
<keyword evidence="7" id="KW-1185">Reference proteome</keyword>
<gene>
    <name evidence="6" type="ORF">SAMN04488118_10968</name>
</gene>
<proteinExistence type="predicted"/>
<dbReference type="EMBL" id="FMWG01000009">
    <property type="protein sequence ID" value="SCZ69472.1"/>
    <property type="molecule type" value="Genomic_DNA"/>
</dbReference>
<evidence type="ECO:0000259" key="5">
    <source>
        <dbReference type="PROSITE" id="PS51123"/>
    </source>
</evidence>
<accession>A0A1G5R5X6</accession>
<dbReference type="PROSITE" id="PS51123">
    <property type="entry name" value="OMPA_2"/>
    <property type="match status" value="1"/>
</dbReference>
<comment type="subcellular location">
    <subcellularLocation>
        <location evidence="1">Cell outer membrane</location>
    </subcellularLocation>
</comment>
<evidence type="ECO:0000256" key="3">
    <source>
        <dbReference type="PROSITE-ProRule" id="PRU00473"/>
    </source>
</evidence>
<keyword evidence="2 3" id="KW-0472">Membrane</keyword>
<feature type="domain" description="OmpA-like" evidence="5">
    <location>
        <begin position="200"/>
        <end position="318"/>
    </location>
</feature>
<dbReference type="GO" id="GO:0009279">
    <property type="term" value="C:cell outer membrane"/>
    <property type="evidence" value="ECO:0007669"/>
    <property type="project" value="UniProtKB-SubCell"/>
</dbReference>
<dbReference type="PRINTS" id="PR01021">
    <property type="entry name" value="OMPADOMAIN"/>
</dbReference>
<feature type="signal peptide" evidence="4">
    <location>
        <begin position="1"/>
        <end position="24"/>
    </location>
</feature>
<feature type="chain" id="PRO_5011454742" evidence="4">
    <location>
        <begin position="25"/>
        <end position="318"/>
    </location>
</feature>
<dbReference type="Pfam" id="PF00691">
    <property type="entry name" value="OmpA"/>
    <property type="match status" value="1"/>
</dbReference>
<protein>
    <submittedName>
        <fullName evidence="6">OmpA family protein</fullName>
    </submittedName>
</protein>
<dbReference type="PANTHER" id="PTHR30329">
    <property type="entry name" value="STATOR ELEMENT OF FLAGELLAR MOTOR COMPLEX"/>
    <property type="match status" value="1"/>
</dbReference>
<dbReference type="Proteomes" id="UP000198767">
    <property type="component" value="Unassembled WGS sequence"/>
</dbReference>
<evidence type="ECO:0000256" key="1">
    <source>
        <dbReference type="ARBA" id="ARBA00004442"/>
    </source>
</evidence>
<evidence type="ECO:0000256" key="4">
    <source>
        <dbReference type="SAM" id="SignalP"/>
    </source>
</evidence>
<keyword evidence="4" id="KW-0732">Signal</keyword>